<keyword evidence="7" id="KW-0486">Methionine biosynthesis</keyword>
<dbReference type="EMBL" id="SPHZ02000009">
    <property type="protein sequence ID" value="KAF0901163.1"/>
    <property type="molecule type" value="Genomic_DNA"/>
</dbReference>
<dbReference type="Pfam" id="PF00702">
    <property type="entry name" value="Hydrolase"/>
    <property type="match status" value="1"/>
</dbReference>
<keyword evidence="11" id="KW-1185">Reference proteome</keyword>
<protein>
    <recommendedName>
        <fullName evidence="9">DYW domain-containing protein</fullName>
    </recommendedName>
</protein>
<keyword evidence="3" id="KW-0677">Repeat</keyword>
<dbReference type="FunFam" id="1.25.40.10:FF:000957">
    <property type="entry name" value="Pentatricopeptide repeat-containing protein At4g39530"/>
    <property type="match status" value="1"/>
</dbReference>
<dbReference type="FunFam" id="1.10.720.60:FF:000001">
    <property type="entry name" value="Probable bifunctional methylthioribulose-1-phosphate dehydratase/enolase-phosphatase E1"/>
    <property type="match status" value="1"/>
</dbReference>
<comment type="caution">
    <text evidence="10">The sequence shown here is derived from an EMBL/GenBank/DDBJ whole genome shotgun (WGS) entry which is preliminary data.</text>
</comment>
<dbReference type="GO" id="GO:0003723">
    <property type="term" value="F:RNA binding"/>
    <property type="evidence" value="ECO:0007669"/>
    <property type="project" value="InterPro"/>
</dbReference>
<dbReference type="GO" id="GO:0019509">
    <property type="term" value="P:L-methionine salvage from methylthioadenosine"/>
    <property type="evidence" value="ECO:0007669"/>
    <property type="project" value="InterPro"/>
</dbReference>
<dbReference type="Pfam" id="PF01535">
    <property type="entry name" value="PPR"/>
    <property type="match status" value="3"/>
</dbReference>
<keyword evidence="4" id="KW-0378">Hydrolase</keyword>
<dbReference type="GO" id="GO:0000287">
    <property type="term" value="F:magnesium ion binding"/>
    <property type="evidence" value="ECO:0007669"/>
    <property type="project" value="InterPro"/>
</dbReference>
<evidence type="ECO:0000256" key="4">
    <source>
        <dbReference type="ARBA" id="ARBA00022801"/>
    </source>
</evidence>
<dbReference type="InterPro" id="IPR002885">
    <property type="entry name" value="PPR_rpt"/>
</dbReference>
<dbReference type="FunFam" id="1.25.40.10:FF:000958">
    <property type="entry name" value="Pentatricopeptide repeat-containing protein At4g39530"/>
    <property type="match status" value="1"/>
</dbReference>
<feature type="repeat" description="PPR" evidence="8">
    <location>
        <begin position="136"/>
        <end position="166"/>
    </location>
</feature>
<dbReference type="InterPro" id="IPR023214">
    <property type="entry name" value="HAD_sf"/>
</dbReference>
<dbReference type="Gene3D" id="3.40.50.1000">
    <property type="entry name" value="HAD superfamily/HAD-like"/>
    <property type="match status" value="1"/>
</dbReference>
<dbReference type="SFLD" id="SFLDG01129">
    <property type="entry name" value="C1.5:_HAD__Beta-PGM__Phosphata"/>
    <property type="match status" value="1"/>
</dbReference>
<evidence type="ECO:0000256" key="8">
    <source>
        <dbReference type="PROSITE-ProRule" id="PRU00708"/>
    </source>
</evidence>
<dbReference type="PANTHER" id="PTHR24015">
    <property type="entry name" value="OS07G0578800 PROTEIN-RELATED"/>
    <property type="match status" value="1"/>
</dbReference>
<dbReference type="PANTHER" id="PTHR24015:SF548">
    <property type="entry name" value="OS08G0340900 PROTEIN"/>
    <property type="match status" value="1"/>
</dbReference>
<evidence type="ECO:0000313" key="11">
    <source>
        <dbReference type="Proteomes" id="UP000479710"/>
    </source>
</evidence>
<dbReference type="PROSITE" id="PS51375">
    <property type="entry name" value="PPR"/>
    <property type="match status" value="5"/>
</dbReference>
<dbReference type="NCBIfam" id="TIGR01691">
    <property type="entry name" value="enolase-ppase"/>
    <property type="match status" value="1"/>
</dbReference>
<proteinExistence type="predicted"/>
<evidence type="ECO:0000313" key="10">
    <source>
        <dbReference type="EMBL" id="KAF0901163.1"/>
    </source>
</evidence>
<dbReference type="SFLD" id="SFLDF00044">
    <property type="entry name" value="enolase-phosphatase"/>
    <property type="match status" value="1"/>
</dbReference>
<name>A0A6G1CNG2_9ORYZ</name>
<evidence type="ECO:0000256" key="7">
    <source>
        <dbReference type="ARBA" id="ARBA00023167"/>
    </source>
</evidence>
<dbReference type="SFLD" id="SFLDS00003">
    <property type="entry name" value="Haloacid_Dehalogenase"/>
    <property type="match status" value="1"/>
</dbReference>
<evidence type="ECO:0000256" key="5">
    <source>
        <dbReference type="ARBA" id="ARBA00022842"/>
    </source>
</evidence>
<dbReference type="InterPro" id="IPR046960">
    <property type="entry name" value="PPR_At4g14850-like_plant"/>
</dbReference>
<reference evidence="10 11" key="1">
    <citation type="submission" date="2019-11" db="EMBL/GenBank/DDBJ databases">
        <title>Whole genome sequence of Oryza granulata.</title>
        <authorList>
            <person name="Li W."/>
        </authorList>
    </citation>
    <scope>NUCLEOTIDE SEQUENCE [LARGE SCALE GENOMIC DNA]</scope>
    <source>
        <strain evidence="11">cv. Menghai</strain>
        <tissue evidence="10">Leaf</tissue>
    </source>
</reference>
<keyword evidence="2" id="KW-0479">Metal-binding</keyword>
<gene>
    <name evidence="10" type="ORF">E2562_038177</name>
</gene>
<accession>A0A6G1CNG2</accession>
<dbReference type="Pfam" id="PF14432">
    <property type="entry name" value="DYW_deaminase"/>
    <property type="match status" value="1"/>
</dbReference>
<dbReference type="GO" id="GO:0008270">
    <property type="term" value="F:zinc ion binding"/>
    <property type="evidence" value="ECO:0007669"/>
    <property type="project" value="InterPro"/>
</dbReference>
<organism evidence="10 11">
    <name type="scientific">Oryza meyeriana var. granulata</name>
    <dbReference type="NCBI Taxonomy" id="110450"/>
    <lineage>
        <taxon>Eukaryota</taxon>
        <taxon>Viridiplantae</taxon>
        <taxon>Streptophyta</taxon>
        <taxon>Embryophyta</taxon>
        <taxon>Tracheophyta</taxon>
        <taxon>Spermatophyta</taxon>
        <taxon>Magnoliopsida</taxon>
        <taxon>Liliopsida</taxon>
        <taxon>Poales</taxon>
        <taxon>Poaceae</taxon>
        <taxon>BOP clade</taxon>
        <taxon>Oryzoideae</taxon>
        <taxon>Oryzeae</taxon>
        <taxon>Oryzinae</taxon>
        <taxon>Oryza</taxon>
        <taxon>Oryza meyeriana</taxon>
    </lineage>
</organism>
<dbReference type="InterPro" id="IPR032867">
    <property type="entry name" value="DYW_dom"/>
</dbReference>
<dbReference type="Proteomes" id="UP000479710">
    <property type="component" value="Unassembled WGS sequence"/>
</dbReference>
<evidence type="ECO:0000256" key="2">
    <source>
        <dbReference type="ARBA" id="ARBA00022723"/>
    </source>
</evidence>
<dbReference type="Pfam" id="PF13041">
    <property type="entry name" value="PPR_2"/>
    <property type="match status" value="3"/>
</dbReference>
<dbReference type="Gene3D" id="1.25.40.10">
    <property type="entry name" value="Tetratricopeptide repeat domain"/>
    <property type="match status" value="4"/>
</dbReference>
<dbReference type="CDD" id="cd01629">
    <property type="entry name" value="HAD_EP"/>
    <property type="match status" value="1"/>
</dbReference>
<keyword evidence="6" id="KW-0809">Transit peptide</keyword>
<evidence type="ECO:0000256" key="1">
    <source>
        <dbReference type="ARBA" id="ARBA00022605"/>
    </source>
</evidence>
<dbReference type="AlphaFoldDB" id="A0A6G1CNG2"/>
<dbReference type="InterPro" id="IPR023943">
    <property type="entry name" value="Enolase-ppase_E1"/>
</dbReference>
<feature type="domain" description="DYW" evidence="9">
    <location>
        <begin position="433"/>
        <end position="481"/>
    </location>
</feature>
<dbReference type="InterPro" id="IPR011990">
    <property type="entry name" value="TPR-like_helical_dom_sf"/>
</dbReference>
<dbReference type="SFLD" id="SFLDG01133">
    <property type="entry name" value="C1.5.4:_Enolase-phosphatase_Li"/>
    <property type="match status" value="1"/>
</dbReference>
<feature type="repeat" description="PPR" evidence="8">
    <location>
        <begin position="71"/>
        <end position="105"/>
    </location>
</feature>
<dbReference type="SUPFAM" id="SSF56784">
    <property type="entry name" value="HAD-like"/>
    <property type="match status" value="1"/>
</dbReference>
<evidence type="ECO:0000256" key="3">
    <source>
        <dbReference type="ARBA" id="ARBA00022737"/>
    </source>
</evidence>
<sequence length="775" mass="85217">MVKTGFDVPTYRLNLALRSLLSSGHLHRARAVFDQMPRKNIVSLNLILYAYYRSGDLSAAQDLFLASPHRNDATWTIMMRAHAAAGRTSDAFSLFRGMLGEGVTPDRVTVSTVLNLPGCSVPSLHPFAIKLGLGTDVVVCNTLLDAYCKHGLLAAGRRVFLEMPDKDTVTYNAMIMGCSKEGLHTEALQLFAAMRRAGPPATNFTFSSILTVAAGMAHLHLGRQVHALVVRSTSVLNVFVNNSLLDFYSKCDCLGDMRRLFDEMPERDNVSYNVVIAAYAWNQCAGMVLRLFREMQRLGFDRQLLPYATVLSLAGSLPDVQIGKQIHAQLVLLGLASEDLLGNALIDMYSKCGMLDAAKINFSNKSEKSAISWTAMITGYVQNGQHEEALQLFSDMRRAGLRPDRATFSSIVKASSSLAMIGLGRQLHSYLISERLAIAFALINTSPGTPIRIMKNLTACLDCHAVIKMISKIVNRDIIMQMQATTIFSRSSSRPWTPPVSSPFRARIKKHGLLRLRRTAMAMASSELPDLSAIQRVVLDIEGTTTPISFVADVLFPYARDNVRRHLAATYGTSEETRADVALLRAQVEEDLAQGVAGAVPVPPEGEGDVVEALAANVEAMIRADRKVTALKQLQGRIWRRGFDSGELRSEVYDDAAEALRRWRAKAYIYSSGSREAQRLIFANTAAHGDLRDHLCGFFDTTIGPKREVSSYNEIWQTLGTDRPSQVLFLTDVYQEATAAKSAGLEVLISVRPGNAPLPDNHGFHTITSFAEISI</sequence>
<feature type="repeat" description="PPR" evidence="8">
    <location>
        <begin position="369"/>
        <end position="403"/>
    </location>
</feature>
<dbReference type="GO" id="GO:0043874">
    <property type="term" value="F:acireductone synthase activity"/>
    <property type="evidence" value="ECO:0007669"/>
    <property type="project" value="InterPro"/>
</dbReference>
<dbReference type="Gene3D" id="1.10.720.60">
    <property type="match status" value="1"/>
</dbReference>
<keyword evidence="5" id="KW-0460">Magnesium</keyword>
<dbReference type="OrthoDB" id="1882346at2759"/>
<feature type="repeat" description="PPR" evidence="8">
    <location>
        <begin position="268"/>
        <end position="302"/>
    </location>
</feature>
<dbReference type="FunFam" id="1.25.40.10:FF:001813">
    <property type="entry name" value="Putative pentatricopeptide repeat-containing protein"/>
    <property type="match status" value="1"/>
</dbReference>
<dbReference type="InterPro" id="IPR036412">
    <property type="entry name" value="HAD-like_sf"/>
</dbReference>
<keyword evidence="1" id="KW-0028">Amino-acid biosynthesis</keyword>
<evidence type="ECO:0000259" key="9">
    <source>
        <dbReference type="Pfam" id="PF14432"/>
    </source>
</evidence>
<dbReference type="GO" id="GO:0009451">
    <property type="term" value="P:RNA modification"/>
    <property type="evidence" value="ECO:0007669"/>
    <property type="project" value="InterPro"/>
</dbReference>
<feature type="repeat" description="PPR" evidence="8">
    <location>
        <begin position="167"/>
        <end position="201"/>
    </location>
</feature>
<dbReference type="NCBIfam" id="TIGR00756">
    <property type="entry name" value="PPR"/>
    <property type="match status" value="4"/>
</dbReference>
<evidence type="ECO:0000256" key="6">
    <source>
        <dbReference type="ARBA" id="ARBA00022946"/>
    </source>
</evidence>